<evidence type="ECO:0000256" key="9">
    <source>
        <dbReference type="HAMAP-Rule" id="MF_00024"/>
    </source>
</evidence>
<evidence type="ECO:0000313" key="12">
    <source>
        <dbReference type="Proteomes" id="UP000234483"/>
    </source>
</evidence>
<evidence type="ECO:0000313" key="13">
    <source>
        <dbReference type="Proteomes" id="UP000281192"/>
    </source>
</evidence>
<keyword evidence="4 9" id="KW-1003">Cell membrane</keyword>
<dbReference type="GO" id="GO:0048472">
    <property type="term" value="F:threonine-phosphate decarboxylase activity"/>
    <property type="evidence" value="ECO:0007669"/>
    <property type="project" value="InterPro"/>
</dbReference>
<keyword evidence="6 9" id="KW-0812">Transmembrane</keyword>
<sequence>MAEPLLLAPPLALLIEALVGYPQGLHKVLPHPVTWIGKAIEAMERRWNRPETSELRRKELGVVTMAIFVGAAILVGSILEAAFDSGLLATLAVALLATLGLAQRSLHQHVMAVLDPLEAGDLPAAREAVSRIVGRDVEDLDLHGVTAAALESLAESFNDGVVAPASWLTLFGLPGLFAYKAVNTADSQIGHMEPRWRSFGWAAARTDDVMNWVPARLAGVLICLGAGWKGWAIMRRDARKHASPNAGWPEAAMAGALGVRLGGPARYDGETTQRPSFGDGRAPDLTDLRRGLRIYRRACALLWLLVALLCLGGWRLTL</sequence>
<comment type="subcellular location">
    <subcellularLocation>
        <location evidence="1 9">Cell membrane</location>
        <topology evidence="1 9">Multi-pass membrane protein</topology>
    </subcellularLocation>
</comment>
<evidence type="ECO:0000256" key="5">
    <source>
        <dbReference type="ARBA" id="ARBA00022573"/>
    </source>
</evidence>
<comment type="function">
    <text evidence="9">Converts cobyric acid to cobinamide by the addition of aminopropanol on the F carboxylic group.</text>
</comment>
<feature type="transmembrane region" description="Helical" evidence="9">
    <location>
        <begin position="85"/>
        <end position="102"/>
    </location>
</feature>
<comment type="caution">
    <text evidence="9">Lacks conserved residue(s) required for the propagation of feature annotation.</text>
</comment>
<dbReference type="PANTHER" id="PTHR34308">
    <property type="entry name" value="COBALAMIN BIOSYNTHESIS PROTEIN CBIB"/>
    <property type="match status" value="1"/>
</dbReference>
<feature type="transmembrane region" description="Helical" evidence="9">
    <location>
        <begin position="298"/>
        <end position="316"/>
    </location>
</feature>
<organism evidence="11 12">
    <name type="scientific">Caulobacter flavus</name>
    <dbReference type="NCBI Taxonomy" id="1679497"/>
    <lineage>
        <taxon>Bacteria</taxon>
        <taxon>Pseudomonadati</taxon>
        <taxon>Pseudomonadota</taxon>
        <taxon>Alphaproteobacteria</taxon>
        <taxon>Caulobacterales</taxon>
        <taxon>Caulobacteraceae</taxon>
        <taxon>Caulobacter</taxon>
    </lineage>
</organism>
<dbReference type="PANTHER" id="PTHR34308:SF1">
    <property type="entry name" value="COBALAMIN BIOSYNTHESIS PROTEIN CBIB"/>
    <property type="match status" value="1"/>
</dbReference>
<dbReference type="GO" id="GO:0009236">
    <property type="term" value="P:cobalamin biosynthetic process"/>
    <property type="evidence" value="ECO:0007669"/>
    <property type="project" value="UniProtKB-UniRule"/>
</dbReference>
<dbReference type="KEGG" id="cfh:C1707_20755"/>
<evidence type="ECO:0000256" key="4">
    <source>
        <dbReference type="ARBA" id="ARBA00022475"/>
    </source>
</evidence>
<gene>
    <name evidence="9 11" type="primary">cobD</name>
    <name evidence="10" type="ORF">C1707_20755</name>
    <name evidence="11" type="ORF">CFHF_20315</name>
</gene>
<dbReference type="NCBIfam" id="TIGR00380">
    <property type="entry name" value="cobal_cbiB"/>
    <property type="match status" value="1"/>
</dbReference>
<reference evidence="11 12" key="1">
    <citation type="submission" date="2017-12" db="EMBL/GenBank/DDBJ databases">
        <title>The genome sequence of Caulobacter flavus CGMCC1 15093.</title>
        <authorList>
            <person name="Gao J."/>
            <person name="Mao X."/>
            <person name="Sun J."/>
        </authorList>
    </citation>
    <scope>NUCLEOTIDE SEQUENCE [LARGE SCALE GENOMIC DNA]</scope>
    <source>
        <strain evidence="11 12">CGMCC1 15093</strain>
    </source>
</reference>
<dbReference type="OrthoDB" id="9811967at2"/>
<dbReference type="UniPathway" id="UPA00148"/>
<dbReference type="HAMAP" id="MF_00024">
    <property type="entry name" value="CobD_CbiB"/>
    <property type="match status" value="1"/>
</dbReference>
<evidence type="ECO:0000256" key="2">
    <source>
        <dbReference type="ARBA" id="ARBA00004953"/>
    </source>
</evidence>
<dbReference type="AlphaFoldDB" id="A0A2N5CPB1"/>
<keyword evidence="7 9" id="KW-1133">Transmembrane helix</keyword>
<dbReference type="InterPro" id="IPR004485">
    <property type="entry name" value="Cobalamin_biosynth_CobD/CbiB"/>
</dbReference>
<name>A0A2N5CPB1_9CAUL</name>
<dbReference type="Proteomes" id="UP000281192">
    <property type="component" value="Chromosome"/>
</dbReference>
<dbReference type="EMBL" id="CP026100">
    <property type="protein sequence ID" value="AYV48497.1"/>
    <property type="molecule type" value="Genomic_DNA"/>
</dbReference>
<comment type="similarity">
    <text evidence="3 9">Belongs to the CobD/CbiB family.</text>
</comment>
<reference evidence="10 13" key="2">
    <citation type="submission" date="2018-01" db="EMBL/GenBank/DDBJ databases">
        <title>Complete genome sequence of Caulobacter flavus RHGG3.</title>
        <authorList>
            <person name="Yang E."/>
        </authorList>
    </citation>
    <scope>NUCLEOTIDE SEQUENCE [LARGE SCALE GENOMIC DNA]</scope>
    <source>
        <strain evidence="10 13">RHGG3</strain>
    </source>
</reference>
<evidence type="ECO:0000256" key="3">
    <source>
        <dbReference type="ARBA" id="ARBA00006263"/>
    </source>
</evidence>
<evidence type="ECO:0000313" key="10">
    <source>
        <dbReference type="EMBL" id="AYV48497.1"/>
    </source>
</evidence>
<evidence type="ECO:0000256" key="6">
    <source>
        <dbReference type="ARBA" id="ARBA00022692"/>
    </source>
</evidence>
<evidence type="ECO:0000313" key="11">
    <source>
        <dbReference type="EMBL" id="PLR08787.1"/>
    </source>
</evidence>
<dbReference type="Pfam" id="PF03186">
    <property type="entry name" value="CobD_Cbib"/>
    <property type="match status" value="1"/>
</dbReference>
<dbReference type="Proteomes" id="UP000234483">
    <property type="component" value="Unassembled WGS sequence"/>
</dbReference>
<evidence type="ECO:0000256" key="7">
    <source>
        <dbReference type="ARBA" id="ARBA00022989"/>
    </source>
</evidence>
<keyword evidence="8 9" id="KW-0472">Membrane</keyword>
<keyword evidence="5 9" id="KW-0169">Cobalamin biosynthesis</keyword>
<dbReference type="EMBL" id="PJRQ01000041">
    <property type="protein sequence ID" value="PLR08787.1"/>
    <property type="molecule type" value="Genomic_DNA"/>
</dbReference>
<proteinExistence type="inferred from homology"/>
<comment type="pathway">
    <text evidence="2 9">Cofactor biosynthesis; adenosylcobalamin biosynthesis.</text>
</comment>
<accession>A0A2N5CPB1</accession>
<dbReference type="RefSeq" id="WP_101714744.1">
    <property type="nucleotide sequence ID" value="NZ_CP026100.1"/>
</dbReference>
<dbReference type="GO" id="GO:0015420">
    <property type="term" value="F:ABC-type vitamin B12 transporter activity"/>
    <property type="evidence" value="ECO:0007669"/>
    <property type="project" value="UniProtKB-UniRule"/>
</dbReference>
<evidence type="ECO:0000256" key="1">
    <source>
        <dbReference type="ARBA" id="ARBA00004651"/>
    </source>
</evidence>
<protein>
    <recommendedName>
        <fullName evidence="9">Cobalamin biosynthesis protein CobD</fullName>
    </recommendedName>
</protein>
<feature type="transmembrane region" description="Helical" evidence="9">
    <location>
        <begin position="60"/>
        <end position="79"/>
    </location>
</feature>
<keyword evidence="13" id="KW-1185">Reference proteome</keyword>
<dbReference type="GO" id="GO:0005886">
    <property type="term" value="C:plasma membrane"/>
    <property type="evidence" value="ECO:0007669"/>
    <property type="project" value="UniProtKB-SubCell"/>
</dbReference>
<evidence type="ECO:0000256" key="8">
    <source>
        <dbReference type="ARBA" id="ARBA00023136"/>
    </source>
</evidence>